<keyword evidence="5" id="KW-0233">DNA recombination</keyword>
<dbReference type="InterPro" id="IPR001207">
    <property type="entry name" value="Transposase_mutator"/>
</dbReference>
<evidence type="ECO:0000256" key="4">
    <source>
        <dbReference type="ARBA" id="ARBA00023125"/>
    </source>
</evidence>
<dbReference type="InterPro" id="IPR029060">
    <property type="entry name" value="PIN-like_dom_sf"/>
</dbReference>
<sequence length="210" mass="23203">MSIVLDASAIIAMLRGKRGAAKVAAAIAEARVSSVNYAEVVTHFIHAGMPEREVDAMLDPLPMTIVPADKALAQIAGRLRGTTAQAGLSLGDRFCLALTRRDGLPAWTSDQNWKKVADAVDVKLVAIQHRTKLHSTNPLGRLNKEVKRRADVVGIFPNEDSIVRLVLLEQNDEWQLQHRYMQIEGMAELNQSMIEEENQPLHITAKAARR</sequence>
<dbReference type="CDD" id="cd18682">
    <property type="entry name" value="PIN_VapC-like"/>
    <property type="match status" value="1"/>
</dbReference>
<keyword evidence="3" id="KW-0815">Transposition</keyword>
<comment type="function">
    <text evidence="1">Required for the transposition of the insertion element.</text>
</comment>
<evidence type="ECO:0000313" key="8">
    <source>
        <dbReference type="Proteomes" id="UP000295493"/>
    </source>
</evidence>
<protein>
    <submittedName>
        <fullName evidence="7">PIN domain nuclease of toxin-antitoxin system</fullName>
    </submittedName>
</protein>
<dbReference type="GO" id="GO:0004803">
    <property type="term" value="F:transposase activity"/>
    <property type="evidence" value="ECO:0007669"/>
    <property type="project" value="InterPro"/>
</dbReference>
<comment type="caution">
    <text evidence="7">The sequence shown here is derived from an EMBL/GenBank/DDBJ whole genome shotgun (WGS) entry which is preliminary data.</text>
</comment>
<dbReference type="InterPro" id="IPR002716">
    <property type="entry name" value="PIN_dom"/>
</dbReference>
<organism evidence="7 8">
    <name type="scientific">Stakelama pacifica</name>
    <dbReference type="NCBI Taxonomy" id="517720"/>
    <lineage>
        <taxon>Bacteria</taxon>
        <taxon>Pseudomonadati</taxon>
        <taxon>Pseudomonadota</taxon>
        <taxon>Alphaproteobacteria</taxon>
        <taxon>Sphingomonadales</taxon>
        <taxon>Sphingomonadaceae</taxon>
        <taxon>Stakelama</taxon>
    </lineage>
</organism>
<comment type="similarity">
    <text evidence="2">Belongs to the transposase mutator family.</text>
</comment>
<evidence type="ECO:0000256" key="1">
    <source>
        <dbReference type="ARBA" id="ARBA00002190"/>
    </source>
</evidence>
<proteinExistence type="inferred from homology"/>
<dbReference type="Gene3D" id="3.40.50.1010">
    <property type="entry name" value="5'-nuclease"/>
    <property type="match status" value="1"/>
</dbReference>
<feature type="domain" description="PIN" evidence="6">
    <location>
        <begin position="3"/>
        <end position="118"/>
    </location>
</feature>
<dbReference type="OrthoDB" id="286092at2"/>
<name>A0A4R6FE70_9SPHN</name>
<accession>A0A4R6FE70</accession>
<evidence type="ECO:0000259" key="6">
    <source>
        <dbReference type="Pfam" id="PF01850"/>
    </source>
</evidence>
<dbReference type="RefSeq" id="WP_133496513.1">
    <property type="nucleotide sequence ID" value="NZ_BMLU01000020.1"/>
</dbReference>
<dbReference type="EMBL" id="SNWD01000012">
    <property type="protein sequence ID" value="TDN79549.1"/>
    <property type="molecule type" value="Genomic_DNA"/>
</dbReference>
<keyword evidence="4" id="KW-0238">DNA-binding</keyword>
<evidence type="ECO:0000256" key="3">
    <source>
        <dbReference type="ARBA" id="ARBA00022578"/>
    </source>
</evidence>
<dbReference type="GO" id="GO:0006313">
    <property type="term" value="P:DNA transposition"/>
    <property type="evidence" value="ECO:0007669"/>
    <property type="project" value="InterPro"/>
</dbReference>
<keyword evidence="8" id="KW-1185">Reference proteome</keyword>
<dbReference type="Proteomes" id="UP000295493">
    <property type="component" value="Unassembled WGS sequence"/>
</dbReference>
<dbReference type="AlphaFoldDB" id="A0A4R6FE70"/>
<evidence type="ECO:0000256" key="5">
    <source>
        <dbReference type="ARBA" id="ARBA00023172"/>
    </source>
</evidence>
<dbReference type="Pfam" id="PF01850">
    <property type="entry name" value="PIN"/>
    <property type="match status" value="1"/>
</dbReference>
<dbReference type="Pfam" id="PF00872">
    <property type="entry name" value="Transposase_mut"/>
    <property type="match status" value="1"/>
</dbReference>
<gene>
    <name evidence="7" type="ORF">EV664_11228</name>
</gene>
<reference evidence="7 8" key="1">
    <citation type="submission" date="2019-03" db="EMBL/GenBank/DDBJ databases">
        <title>Genomic Encyclopedia of Type Strains, Phase IV (KMG-IV): sequencing the most valuable type-strain genomes for metagenomic binning, comparative biology and taxonomic classification.</title>
        <authorList>
            <person name="Goeker M."/>
        </authorList>
    </citation>
    <scope>NUCLEOTIDE SEQUENCE [LARGE SCALE GENOMIC DNA]</scope>
    <source>
        <strain evidence="7 8">DSM 25059</strain>
    </source>
</reference>
<evidence type="ECO:0000256" key="2">
    <source>
        <dbReference type="ARBA" id="ARBA00010961"/>
    </source>
</evidence>
<evidence type="ECO:0000313" key="7">
    <source>
        <dbReference type="EMBL" id="TDN79549.1"/>
    </source>
</evidence>
<dbReference type="SUPFAM" id="SSF88723">
    <property type="entry name" value="PIN domain-like"/>
    <property type="match status" value="1"/>
</dbReference>
<dbReference type="GO" id="GO:0003677">
    <property type="term" value="F:DNA binding"/>
    <property type="evidence" value="ECO:0007669"/>
    <property type="project" value="UniProtKB-KW"/>
</dbReference>